<dbReference type="Gene3D" id="2.40.160.200">
    <property type="entry name" value="LURP1-related"/>
    <property type="match status" value="1"/>
</dbReference>
<dbReference type="KEGG" id="blac:94349257"/>
<keyword evidence="2" id="KW-1133">Transmembrane helix</keyword>
<keyword evidence="4" id="KW-1185">Reference proteome</keyword>
<comment type="caution">
    <text evidence="3">The sequence shown here is derived from an EMBL/GenBank/DDBJ whole genome shotgun (WGS) entry which is preliminary data.</text>
</comment>
<dbReference type="InterPro" id="IPR025659">
    <property type="entry name" value="Tubby-like_C"/>
</dbReference>
<reference evidence="3 4" key="1">
    <citation type="journal article" date="2021" name="Genome Biol.">
        <title>AFLAP: assembly-free linkage analysis pipeline using k-mers from genome sequencing data.</title>
        <authorList>
            <person name="Fletcher K."/>
            <person name="Zhang L."/>
            <person name="Gil J."/>
            <person name="Han R."/>
            <person name="Cavanaugh K."/>
            <person name="Michelmore R."/>
        </authorList>
    </citation>
    <scope>NUCLEOTIDE SEQUENCE [LARGE SCALE GENOMIC DNA]</scope>
    <source>
        <strain evidence="3 4">SF5</strain>
    </source>
</reference>
<accession>A0A976IJG6</accession>
<dbReference type="InterPro" id="IPR038595">
    <property type="entry name" value="LOR_sf"/>
</dbReference>
<dbReference type="Proteomes" id="UP000294530">
    <property type="component" value="Unassembled WGS sequence"/>
</dbReference>
<dbReference type="SUPFAM" id="SSF54518">
    <property type="entry name" value="Tubby C-terminal domain-like"/>
    <property type="match status" value="1"/>
</dbReference>
<dbReference type="EMBL" id="SHOA02000001">
    <property type="protein sequence ID" value="TDH72915.1"/>
    <property type="molecule type" value="Genomic_DNA"/>
</dbReference>
<dbReference type="GeneID" id="94349257"/>
<comment type="similarity">
    <text evidence="1">Belongs to the LOR family.</text>
</comment>
<dbReference type="InterPro" id="IPR007612">
    <property type="entry name" value="LOR"/>
</dbReference>
<protein>
    <recommendedName>
        <fullName evidence="5">Tubby C-terminal domain-containing protein</fullName>
    </recommendedName>
</protein>
<name>A0A976IJG6_BRELC</name>
<dbReference type="RefSeq" id="XP_067822414.1">
    <property type="nucleotide sequence ID" value="XM_067963586.1"/>
</dbReference>
<evidence type="ECO:0000256" key="2">
    <source>
        <dbReference type="SAM" id="Phobius"/>
    </source>
</evidence>
<dbReference type="Pfam" id="PF04525">
    <property type="entry name" value="LOR"/>
    <property type="match status" value="1"/>
</dbReference>
<gene>
    <name evidence="3" type="ORF">CCR75_005505</name>
</gene>
<dbReference type="AlphaFoldDB" id="A0A976IJG6"/>
<evidence type="ECO:0000313" key="4">
    <source>
        <dbReference type="Proteomes" id="UP000294530"/>
    </source>
</evidence>
<dbReference type="OrthoDB" id="101217at2759"/>
<organism evidence="3 4">
    <name type="scientific">Bremia lactucae</name>
    <name type="common">Lettuce downy mildew</name>
    <dbReference type="NCBI Taxonomy" id="4779"/>
    <lineage>
        <taxon>Eukaryota</taxon>
        <taxon>Sar</taxon>
        <taxon>Stramenopiles</taxon>
        <taxon>Oomycota</taxon>
        <taxon>Peronosporomycetes</taxon>
        <taxon>Peronosporales</taxon>
        <taxon>Peronosporaceae</taxon>
        <taxon>Bremia</taxon>
    </lineage>
</organism>
<proteinExistence type="inferred from homology"/>
<feature type="transmembrane region" description="Helical" evidence="2">
    <location>
        <begin position="185"/>
        <end position="206"/>
    </location>
</feature>
<evidence type="ECO:0008006" key="5">
    <source>
        <dbReference type="Google" id="ProtNLM"/>
    </source>
</evidence>
<keyword evidence="2" id="KW-0812">Transmembrane</keyword>
<evidence type="ECO:0000313" key="3">
    <source>
        <dbReference type="EMBL" id="TDH72915.1"/>
    </source>
</evidence>
<evidence type="ECO:0000256" key="1">
    <source>
        <dbReference type="ARBA" id="ARBA00005437"/>
    </source>
</evidence>
<keyword evidence="2" id="KW-0472">Membrane</keyword>
<sequence length="213" mass="23879">MGCASSSAIPKLAEERQVAPVEAAFCAKTITTLRLRDRFWDYSNEEDFLIRDTEWNQDVFSIRGTKSAMKTLRDPNRRPLVHMKRDFMASLPTFNAFDAKASAAKLFSIQALHELSVTFQNPATGKMCRVGLNGDWSKREASFWMKQGRNGLRRTIGRVFRPTGSIRPVSTTLSTSLSCLPPDDVYFLTILGGIDMALLVLICIALEQAHSEK</sequence>